<dbReference type="InterPro" id="IPR036821">
    <property type="entry name" value="Peptide_deformylase_sf"/>
</dbReference>
<gene>
    <name evidence="2" type="primary">def</name>
    <name evidence="3" type="ORF">SAMN04488036_103310</name>
</gene>
<name>A0A1I4DPH1_9RHOB</name>
<evidence type="ECO:0000256" key="2">
    <source>
        <dbReference type="HAMAP-Rule" id="MF_00163"/>
    </source>
</evidence>
<dbReference type="NCBIfam" id="NF001159">
    <property type="entry name" value="PRK00150.1-3"/>
    <property type="match status" value="1"/>
</dbReference>
<dbReference type="EC" id="3.5.1.88" evidence="2"/>
<evidence type="ECO:0000313" key="4">
    <source>
        <dbReference type="Proteomes" id="UP000198851"/>
    </source>
</evidence>
<feature type="active site" evidence="2">
    <location>
        <position position="135"/>
    </location>
</feature>
<feature type="binding site" evidence="2">
    <location>
        <position position="92"/>
    </location>
    <ligand>
        <name>Fe cation</name>
        <dbReference type="ChEBI" id="CHEBI:24875"/>
    </ligand>
</feature>
<dbReference type="CDD" id="cd00487">
    <property type="entry name" value="Pep_deformylase"/>
    <property type="match status" value="1"/>
</dbReference>
<dbReference type="Pfam" id="PF01327">
    <property type="entry name" value="Pep_deformylase"/>
    <property type="match status" value="1"/>
</dbReference>
<evidence type="ECO:0000313" key="3">
    <source>
        <dbReference type="EMBL" id="SFK94933.1"/>
    </source>
</evidence>
<dbReference type="InterPro" id="IPR023635">
    <property type="entry name" value="Peptide_deformylase"/>
</dbReference>
<dbReference type="NCBIfam" id="TIGR00079">
    <property type="entry name" value="pept_deformyl"/>
    <property type="match status" value="1"/>
</dbReference>
<keyword evidence="2" id="KW-0479">Metal-binding</keyword>
<dbReference type="GO" id="GO:0042586">
    <property type="term" value="F:peptide deformylase activity"/>
    <property type="evidence" value="ECO:0007669"/>
    <property type="project" value="UniProtKB-UniRule"/>
</dbReference>
<dbReference type="GO" id="GO:0006412">
    <property type="term" value="P:translation"/>
    <property type="evidence" value="ECO:0007669"/>
    <property type="project" value="UniProtKB-UniRule"/>
</dbReference>
<dbReference type="PANTHER" id="PTHR10458">
    <property type="entry name" value="PEPTIDE DEFORMYLASE"/>
    <property type="match status" value="1"/>
</dbReference>
<dbReference type="GO" id="GO:0046872">
    <property type="term" value="F:metal ion binding"/>
    <property type="evidence" value="ECO:0007669"/>
    <property type="project" value="UniProtKB-KW"/>
</dbReference>
<comment type="similarity">
    <text evidence="1 2">Belongs to the polypeptide deformylase family.</text>
</comment>
<sequence>MSVLPIVWWPDDRLSTVCANVGDADIRELAGKMLDTMYAAPGRGLAGPQVGDLRRLFVMDVTWKEGPRTPMVFVDPVITSKNDTVASMDEVCLSIPDLMVPVVRPTEIAVTWRDENGVAQSGDFDGFAARCIQHEMDHLDGVVTLDHLDADSRATLLEGYNPK</sequence>
<dbReference type="RefSeq" id="WP_093323292.1">
    <property type="nucleotide sequence ID" value="NZ_FOSZ01000003.1"/>
</dbReference>
<comment type="function">
    <text evidence="2">Removes the formyl group from the N-terminal Met of newly synthesized proteins. Requires at least a dipeptide for an efficient rate of reaction. N-terminal L-methionine is a prerequisite for activity but the enzyme has broad specificity at other positions.</text>
</comment>
<dbReference type="STRING" id="1280847.SAMN04488036_103310"/>
<dbReference type="HAMAP" id="MF_00163">
    <property type="entry name" value="Pep_deformylase"/>
    <property type="match status" value="1"/>
</dbReference>
<reference evidence="4" key="1">
    <citation type="submission" date="2016-10" db="EMBL/GenBank/DDBJ databases">
        <authorList>
            <person name="Varghese N."/>
            <person name="Submissions S."/>
        </authorList>
    </citation>
    <scope>NUCLEOTIDE SEQUENCE [LARGE SCALE GENOMIC DNA]</scope>
    <source>
        <strain evidence="4">DSM 28453</strain>
    </source>
</reference>
<proteinExistence type="inferred from homology"/>
<keyword evidence="4" id="KW-1185">Reference proteome</keyword>
<comment type="catalytic activity">
    <reaction evidence="2">
        <text>N-terminal N-formyl-L-methionyl-[peptide] + H2O = N-terminal L-methionyl-[peptide] + formate</text>
        <dbReference type="Rhea" id="RHEA:24420"/>
        <dbReference type="Rhea" id="RHEA-COMP:10639"/>
        <dbReference type="Rhea" id="RHEA-COMP:10640"/>
        <dbReference type="ChEBI" id="CHEBI:15377"/>
        <dbReference type="ChEBI" id="CHEBI:15740"/>
        <dbReference type="ChEBI" id="CHEBI:49298"/>
        <dbReference type="ChEBI" id="CHEBI:64731"/>
        <dbReference type="EC" id="3.5.1.88"/>
    </reaction>
</comment>
<dbReference type="PRINTS" id="PR01576">
    <property type="entry name" value="PDEFORMYLASE"/>
</dbReference>
<organism evidence="3 4">
    <name type="scientific">Shimia haliotis</name>
    <dbReference type="NCBI Taxonomy" id="1280847"/>
    <lineage>
        <taxon>Bacteria</taxon>
        <taxon>Pseudomonadati</taxon>
        <taxon>Pseudomonadota</taxon>
        <taxon>Alphaproteobacteria</taxon>
        <taxon>Rhodobacterales</taxon>
        <taxon>Roseobacteraceae</taxon>
    </lineage>
</organism>
<comment type="cofactor">
    <cofactor evidence="2">
        <name>Fe(2+)</name>
        <dbReference type="ChEBI" id="CHEBI:29033"/>
    </cofactor>
    <text evidence="2">Binds 1 Fe(2+) ion.</text>
</comment>
<keyword evidence="2" id="KW-0378">Hydrolase</keyword>
<keyword evidence="2" id="KW-0648">Protein biosynthesis</keyword>
<dbReference type="PIRSF" id="PIRSF004749">
    <property type="entry name" value="Pep_def"/>
    <property type="match status" value="1"/>
</dbReference>
<evidence type="ECO:0000256" key="1">
    <source>
        <dbReference type="ARBA" id="ARBA00010759"/>
    </source>
</evidence>
<feature type="binding site" evidence="2">
    <location>
        <position position="134"/>
    </location>
    <ligand>
        <name>Fe cation</name>
        <dbReference type="ChEBI" id="CHEBI:24875"/>
    </ligand>
</feature>
<dbReference type="Proteomes" id="UP000198851">
    <property type="component" value="Unassembled WGS sequence"/>
</dbReference>
<dbReference type="PANTHER" id="PTHR10458:SF22">
    <property type="entry name" value="PEPTIDE DEFORMYLASE"/>
    <property type="match status" value="1"/>
</dbReference>
<dbReference type="Gene3D" id="3.90.45.10">
    <property type="entry name" value="Peptide deformylase"/>
    <property type="match status" value="1"/>
</dbReference>
<dbReference type="SUPFAM" id="SSF56420">
    <property type="entry name" value="Peptide deformylase"/>
    <property type="match status" value="1"/>
</dbReference>
<feature type="binding site" evidence="2">
    <location>
        <position position="138"/>
    </location>
    <ligand>
        <name>Fe cation</name>
        <dbReference type="ChEBI" id="CHEBI:24875"/>
    </ligand>
</feature>
<dbReference type="OrthoDB" id="9804313at2"/>
<protein>
    <recommendedName>
        <fullName evidence="2">Peptide deformylase</fullName>
        <shortName evidence="2">PDF</shortName>
        <ecNumber evidence="2">3.5.1.88</ecNumber>
    </recommendedName>
    <alternativeName>
        <fullName evidence="2">Polypeptide deformylase</fullName>
    </alternativeName>
</protein>
<dbReference type="EMBL" id="FOSZ01000003">
    <property type="protein sequence ID" value="SFK94933.1"/>
    <property type="molecule type" value="Genomic_DNA"/>
</dbReference>
<keyword evidence="2" id="KW-0408">Iron</keyword>
<accession>A0A1I4DPH1</accession>
<dbReference type="AlphaFoldDB" id="A0A1I4DPH1"/>